<dbReference type="PANTHER" id="PTHR40044">
    <property type="entry name" value="INTEGRAL MEMBRANE PROTEIN-RELATED"/>
    <property type="match status" value="1"/>
</dbReference>
<keyword evidence="1" id="KW-0812">Transmembrane</keyword>
<evidence type="ECO:0000256" key="1">
    <source>
        <dbReference type="SAM" id="Phobius"/>
    </source>
</evidence>
<evidence type="ECO:0000313" key="3">
    <source>
        <dbReference type="Proteomes" id="UP000824091"/>
    </source>
</evidence>
<feature type="transmembrane region" description="Helical" evidence="1">
    <location>
        <begin position="126"/>
        <end position="149"/>
    </location>
</feature>
<keyword evidence="1" id="KW-0472">Membrane</keyword>
<evidence type="ECO:0000313" key="2">
    <source>
        <dbReference type="EMBL" id="HIU27849.1"/>
    </source>
</evidence>
<organism evidence="2 3">
    <name type="scientific">Candidatus Fimisoma avicola</name>
    <dbReference type="NCBI Taxonomy" id="2840826"/>
    <lineage>
        <taxon>Bacteria</taxon>
        <taxon>Bacillati</taxon>
        <taxon>Bacillota</taxon>
        <taxon>Clostridia</taxon>
        <taxon>Eubacteriales</taxon>
        <taxon>Candidatus Fimisoma</taxon>
    </lineage>
</organism>
<accession>A0A9D1L7G8</accession>
<proteinExistence type="predicted"/>
<feature type="transmembrane region" description="Helical" evidence="1">
    <location>
        <begin position="98"/>
        <end position="120"/>
    </location>
</feature>
<gene>
    <name evidence="2" type="ORF">IAD16_05675</name>
</gene>
<dbReference type="Proteomes" id="UP000824091">
    <property type="component" value="Unassembled WGS sequence"/>
</dbReference>
<dbReference type="EMBL" id="DVMO01000084">
    <property type="protein sequence ID" value="HIU27849.1"/>
    <property type="molecule type" value="Genomic_DNA"/>
</dbReference>
<reference evidence="2" key="2">
    <citation type="journal article" date="2021" name="PeerJ">
        <title>Extensive microbial diversity within the chicken gut microbiome revealed by metagenomics and culture.</title>
        <authorList>
            <person name="Gilroy R."/>
            <person name="Ravi A."/>
            <person name="Getino M."/>
            <person name="Pursley I."/>
            <person name="Horton D.L."/>
            <person name="Alikhan N.F."/>
            <person name="Baker D."/>
            <person name="Gharbi K."/>
            <person name="Hall N."/>
            <person name="Watson M."/>
            <person name="Adriaenssens E.M."/>
            <person name="Foster-Nyarko E."/>
            <person name="Jarju S."/>
            <person name="Secka A."/>
            <person name="Antonio M."/>
            <person name="Oren A."/>
            <person name="Chaudhuri R.R."/>
            <person name="La Ragione R."/>
            <person name="Hildebrand F."/>
            <person name="Pallen M.J."/>
        </authorList>
    </citation>
    <scope>NUCLEOTIDE SEQUENCE</scope>
    <source>
        <strain evidence="2">11300</strain>
    </source>
</reference>
<dbReference type="PANTHER" id="PTHR40044:SF1">
    <property type="entry name" value="INTEGRAL MEMBRANE PROTEIN"/>
    <property type="match status" value="1"/>
</dbReference>
<reference evidence="2" key="1">
    <citation type="submission" date="2020-10" db="EMBL/GenBank/DDBJ databases">
        <authorList>
            <person name="Gilroy R."/>
        </authorList>
    </citation>
    <scope>NUCLEOTIDE SEQUENCE</scope>
    <source>
        <strain evidence="2">11300</strain>
    </source>
</reference>
<dbReference type="PIRSF" id="PIRSF031501">
    <property type="entry name" value="QueT"/>
    <property type="match status" value="1"/>
</dbReference>
<name>A0A9D1L7G8_9FIRM</name>
<feature type="transmembrane region" description="Helical" evidence="1">
    <location>
        <begin position="12"/>
        <end position="37"/>
    </location>
</feature>
<sequence>MKERTLHLTRAALIAALYVILTFVSQVFGLASGVIQFRLSEALTCMPLFYKEAVPGLWAGCLLANLLTGCAMWDIVFGSAATLIGALGTYYIGRRRPILGPLFPIGSNMIIVPFVLQYVYGAAESYWFLMVTVGAGEIVCCGVLGMILYKACKKSGAGSFSGR</sequence>
<dbReference type="InterPro" id="IPR010387">
    <property type="entry name" value="QueT"/>
</dbReference>
<feature type="transmembrane region" description="Helical" evidence="1">
    <location>
        <begin position="57"/>
        <end position="86"/>
    </location>
</feature>
<protein>
    <submittedName>
        <fullName evidence="2">QueT transporter family protein</fullName>
    </submittedName>
</protein>
<dbReference type="Pfam" id="PF06177">
    <property type="entry name" value="QueT"/>
    <property type="match status" value="1"/>
</dbReference>
<keyword evidence="1" id="KW-1133">Transmembrane helix</keyword>
<comment type="caution">
    <text evidence="2">The sequence shown here is derived from an EMBL/GenBank/DDBJ whole genome shotgun (WGS) entry which is preliminary data.</text>
</comment>
<dbReference type="AlphaFoldDB" id="A0A9D1L7G8"/>